<reference evidence="2 3" key="1">
    <citation type="submission" date="2020-08" db="EMBL/GenBank/DDBJ databases">
        <title>Genomic Encyclopedia of Type Strains, Phase IV (KMG-IV): sequencing the most valuable type-strain genomes for metagenomic binning, comparative biology and taxonomic classification.</title>
        <authorList>
            <person name="Goeker M."/>
        </authorList>
    </citation>
    <scope>NUCLEOTIDE SEQUENCE [LARGE SCALE GENOMIC DNA]</scope>
    <source>
        <strain evidence="2 3">DSM 101806</strain>
    </source>
</reference>
<dbReference type="AlphaFoldDB" id="A0A7W6NXP5"/>
<name>A0A7W6NXP5_9SPHN</name>
<comment type="caution">
    <text evidence="2">The sequence shown here is derived from an EMBL/GenBank/DDBJ whole genome shotgun (WGS) entry which is preliminary data.</text>
</comment>
<dbReference type="Proteomes" id="UP000557392">
    <property type="component" value="Unassembled WGS sequence"/>
</dbReference>
<evidence type="ECO:0000313" key="3">
    <source>
        <dbReference type="Proteomes" id="UP000557392"/>
    </source>
</evidence>
<evidence type="ECO:0000313" key="2">
    <source>
        <dbReference type="EMBL" id="MBB4099877.1"/>
    </source>
</evidence>
<accession>A0A7W6NXP5</accession>
<keyword evidence="1" id="KW-0812">Transmembrane</keyword>
<dbReference type="EMBL" id="JACIEH010000003">
    <property type="protein sequence ID" value="MBB4099877.1"/>
    <property type="molecule type" value="Genomic_DNA"/>
</dbReference>
<protein>
    <submittedName>
        <fullName evidence="2">Uncharacterized protein</fullName>
    </submittedName>
</protein>
<keyword evidence="1" id="KW-0472">Membrane</keyword>
<evidence type="ECO:0000256" key="1">
    <source>
        <dbReference type="SAM" id="Phobius"/>
    </source>
</evidence>
<keyword evidence="3" id="KW-1185">Reference proteome</keyword>
<organism evidence="2 3">
    <name type="scientific">Sphingomonas kyeonggiensis</name>
    <dbReference type="NCBI Taxonomy" id="1268553"/>
    <lineage>
        <taxon>Bacteria</taxon>
        <taxon>Pseudomonadati</taxon>
        <taxon>Pseudomonadota</taxon>
        <taxon>Alphaproteobacteria</taxon>
        <taxon>Sphingomonadales</taxon>
        <taxon>Sphingomonadaceae</taxon>
        <taxon>Sphingomonas</taxon>
    </lineage>
</organism>
<proteinExistence type="predicted"/>
<feature type="transmembrane region" description="Helical" evidence="1">
    <location>
        <begin position="28"/>
        <end position="46"/>
    </location>
</feature>
<gene>
    <name evidence="2" type="ORF">GGR46_003449</name>
</gene>
<keyword evidence="1" id="KW-1133">Transmembrane helix</keyword>
<sequence>MSYLQRFNPLRAFGDFRRWLATRKPYELWFMILAMAVTLVILYMFVKDSNVETPYKRDIIYVQQWRLDRSDADIKAQQAKDLPEEQKRRAAFEAAQKKRQAEFKKYDDWLTQHGF</sequence>
<dbReference type="RefSeq" id="WP_183999231.1">
    <property type="nucleotide sequence ID" value="NZ_JACIEH010000003.1"/>
</dbReference>